<accession>A0ABZ2WBL3</accession>
<reference evidence="1 2" key="1">
    <citation type="journal article" date="2024" name="ISME J.">
        <title>Staphylococcus epidermidis bacteriocin A37 kills natural competitors with a unique mechanism of action.</title>
        <authorList>
            <person name="Puls J.S."/>
            <person name="Winnerling B."/>
            <person name="Power J.J."/>
            <person name="Kruger A.M."/>
            <person name="Brajtenbach D."/>
            <person name="Johnson M."/>
            <person name="Bilici K."/>
            <person name="Camus L."/>
            <person name="Fliesswasser T."/>
            <person name="Schneider T."/>
            <person name="Sahl H.G."/>
            <person name="Ghosal D."/>
            <person name="Kubitscheck U."/>
            <person name="Heilbronner S."/>
            <person name="Grein F."/>
        </authorList>
    </citation>
    <scope>NUCLEOTIDE SEQUENCE [LARGE SCALE GENOMIC DNA]</scope>
    <source>
        <strain evidence="1 2">SCK7</strain>
    </source>
</reference>
<name>A0ABZ2WBL3_9STAP</name>
<evidence type="ECO:0000313" key="2">
    <source>
        <dbReference type="Proteomes" id="UP001468345"/>
    </source>
</evidence>
<dbReference type="Proteomes" id="UP001468345">
    <property type="component" value="Chromosome"/>
</dbReference>
<protein>
    <recommendedName>
        <fullName evidence="3">Phage protein</fullName>
    </recommendedName>
</protein>
<gene>
    <name evidence="1" type="ORF">SHJJP9002_001554</name>
</gene>
<evidence type="ECO:0008006" key="3">
    <source>
        <dbReference type="Google" id="ProtNLM"/>
    </source>
</evidence>
<keyword evidence="2" id="KW-1185">Reference proteome</keyword>
<evidence type="ECO:0000313" key="1">
    <source>
        <dbReference type="EMBL" id="WZG09592.1"/>
    </source>
</evidence>
<proteinExistence type="predicted"/>
<sequence>MKIKTKKQMTLEEYAKYMIDNYGVSGYESELIDENIIGGPMRFAQTIELNPILKKDLPNKVFRNGKMIVEVEEEITEETIIPKMLVIGRFDGYEEVYNRKISHFNQHLLSAYLIDDDGRMELLYDEVKGIVE</sequence>
<dbReference type="EMBL" id="CP133006">
    <property type="protein sequence ID" value="WZG09592.1"/>
    <property type="molecule type" value="Genomic_DNA"/>
</dbReference>
<organism evidence="1 2">
    <name type="scientific">Staphylococcus casei</name>
    <dbReference type="NCBI Taxonomy" id="201828"/>
    <lineage>
        <taxon>Bacteria</taxon>
        <taxon>Bacillati</taxon>
        <taxon>Bacillota</taxon>
        <taxon>Bacilli</taxon>
        <taxon>Bacillales</taxon>
        <taxon>Staphylococcaceae</taxon>
        <taxon>Staphylococcus</taxon>
    </lineage>
</organism>
<dbReference type="RefSeq" id="WP_341636394.1">
    <property type="nucleotide sequence ID" value="NZ_CP133006.1"/>
</dbReference>